<evidence type="ECO:0000256" key="4">
    <source>
        <dbReference type="ARBA" id="ARBA00023136"/>
    </source>
</evidence>
<keyword evidence="3 6" id="KW-1133">Transmembrane helix</keyword>
<feature type="transmembrane region" description="Helical" evidence="6">
    <location>
        <begin position="68"/>
        <end position="89"/>
    </location>
</feature>
<dbReference type="Proteomes" id="UP000695000">
    <property type="component" value="Unplaced"/>
</dbReference>
<evidence type="ECO:0000313" key="9">
    <source>
        <dbReference type="RefSeq" id="XP_017782412.1"/>
    </source>
</evidence>
<name>A0ABM1N6G2_NICVS</name>
<feature type="transmembrane region" description="Helical" evidence="6">
    <location>
        <begin position="130"/>
        <end position="150"/>
    </location>
</feature>
<dbReference type="Pfam" id="PF01284">
    <property type="entry name" value="MARVEL"/>
    <property type="match status" value="1"/>
</dbReference>
<dbReference type="PANTHER" id="PTHR22776:SF49">
    <property type="entry name" value="MARVEL DOMAIN-CONTAINING PROTEIN"/>
    <property type="match status" value="1"/>
</dbReference>
<feature type="transmembrane region" description="Helical" evidence="6">
    <location>
        <begin position="101"/>
        <end position="124"/>
    </location>
</feature>
<comment type="subcellular location">
    <subcellularLocation>
        <location evidence="1">Membrane</location>
        <topology evidence="1">Multi-pass membrane protein</topology>
    </subcellularLocation>
</comment>
<dbReference type="PANTHER" id="PTHR22776">
    <property type="entry name" value="MARVEL-CONTAINING POTENTIAL LIPID RAFT-ASSOCIATED PROTEIN"/>
    <property type="match status" value="1"/>
</dbReference>
<dbReference type="GeneID" id="108566844"/>
<keyword evidence="4 5" id="KW-0472">Membrane</keyword>
<accession>A0ABM1N6G2</accession>
<gene>
    <name evidence="9" type="primary">LOC108566844</name>
</gene>
<dbReference type="PROSITE" id="PS51225">
    <property type="entry name" value="MARVEL"/>
    <property type="match status" value="1"/>
</dbReference>
<organism evidence="8 9">
    <name type="scientific">Nicrophorus vespilloides</name>
    <name type="common">Boreal carrion beetle</name>
    <dbReference type="NCBI Taxonomy" id="110193"/>
    <lineage>
        <taxon>Eukaryota</taxon>
        <taxon>Metazoa</taxon>
        <taxon>Ecdysozoa</taxon>
        <taxon>Arthropoda</taxon>
        <taxon>Hexapoda</taxon>
        <taxon>Insecta</taxon>
        <taxon>Pterygota</taxon>
        <taxon>Neoptera</taxon>
        <taxon>Endopterygota</taxon>
        <taxon>Coleoptera</taxon>
        <taxon>Polyphaga</taxon>
        <taxon>Staphyliniformia</taxon>
        <taxon>Silphidae</taxon>
        <taxon>Nicrophorinae</taxon>
        <taxon>Nicrophorus</taxon>
    </lineage>
</organism>
<dbReference type="RefSeq" id="XP_017782412.1">
    <property type="nucleotide sequence ID" value="XM_017926923.1"/>
</dbReference>
<dbReference type="InterPro" id="IPR008253">
    <property type="entry name" value="Marvel"/>
</dbReference>
<evidence type="ECO:0000313" key="8">
    <source>
        <dbReference type="Proteomes" id="UP000695000"/>
    </source>
</evidence>
<evidence type="ECO:0000256" key="3">
    <source>
        <dbReference type="ARBA" id="ARBA00022989"/>
    </source>
</evidence>
<keyword evidence="2 5" id="KW-0812">Transmembrane</keyword>
<sequence length="181" mass="20276">MAEAGFPNQHTTRTTVTTNTRVETTLRFDKSYVKTIPGILKIAQLVLNIVGFISISASGLSYYSRAEYFNTVAMTGFWFTGILLAFYLFHVIEKFYKVPWLKIEMIFCAVWVILYLIASCLAVTAGFEGYSVAGVFGFIAMVTYGYDAWLKYNGVRNGELAQGERVISTQKTTVTSPTVNY</sequence>
<keyword evidence="8" id="KW-1185">Reference proteome</keyword>
<proteinExistence type="predicted"/>
<evidence type="ECO:0000259" key="7">
    <source>
        <dbReference type="PROSITE" id="PS51225"/>
    </source>
</evidence>
<evidence type="ECO:0000256" key="2">
    <source>
        <dbReference type="ARBA" id="ARBA00022692"/>
    </source>
</evidence>
<evidence type="ECO:0000256" key="1">
    <source>
        <dbReference type="ARBA" id="ARBA00004141"/>
    </source>
</evidence>
<feature type="transmembrane region" description="Helical" evidence="6">
    <location>
        <begin position="42"/>
        <end position="62"/>
    </location>
</feature>
<feature type="domain" description="MARVEL" evidence="7">
    <location>
        <begin position="32"/>
        <end position="156"/>
    </location>
</feature>
<dbReference type="InterPro" id="IPR050578">
    <property type="entry name" value="MARVEL-CKLF_proteins"/>
</dbReference>
<evidence type="ECO:0000256" key="5">
    <source>
        <dbReference type="PROSITE-ProRule" id="PRU00581"/>
    </source>
</evidence>
<protein>
    <submittedName>
        <fullName evidence="9">CKLF-like MARVEL transmembrane domain-containing protein 7</fullName>
    </submittedName>
</protein>
<evidence type="ECO:0000256" key="6">
    <source>
        <dbReference type="SAM" id="Phobius"/>
    </source>
</evidence>
<reference evidence="9" key="1">
    <citation type="submission" date="2025-08" db="UniProtKB">
        <authorList>
            <consortium name="RefSeq"/>
        </authorList>
    </citation>
    <scope>IDENTIFICATION</scope>
    <source>
        <tissue evidence="9">Whole Larva</tissue>
    </source>
</reference>